<evidence type="ECO:0000313" key="3">
    <source>
        <dbReference type="Proteomes" id="UP000256877"/>
    </source>
</evidence>
<sequence length="71" mass="8046">MLSATEHFLNWMYGIYMLSLQTIMGPHVYTLQKYGVSPADDINTALAKLQKTAPHLASLLREIAYRNSFSL</sequence>
<proteinExistence type="predicted"/>
<comment type="caution">
    <text evidence="1">The sequence shown here is derived from an EMBL/GenBank/DDBJ whole genome shotgun (WGS) entry which is preliminary data.</text>
</comment>
<dbReference type="Proteomes" id="UP000256877">
    <property type="component" value="Unassembled WGS sequence"/>
</dbReference>
<dbReference type="Proteomes" id="UP000257123">
    <property type="component" value="Unassembled WGS sequence"/>
</dbReference>
<name>A0A371QU82_9CREN</name>
<dbReference type="EMBL" id="NMUE01000079">
    <property type="protein sequence ID" value="RFA92810.1"/>
    <property type="molecule type" value="Genomic_DNA"/>
</dbReference>
<gene>
    <name evidence="1" type="ORF">CGL51_13955</name>
    <name evidence="2" type="ORF">CGL52_02745</name>
</gene>
<evidence type="ECO:0000313" key="1">
    <source>
        <dbReference type="EMBL" id="RFA92810.1"/>
    </source>
</evidence>
<evidence type="ECO:0000313" key="2">
    <source>
        <dbReference type="EMBL" id="RFA99478.1"/>
    </source>
</evidence>
<organism evidence="1 4">
    <name type="scientific">Pyrobaculum aerophilum</name>
    <dbReference type="NCBI Taxonomy" id="13773"/>
    <lineage>
        <taxon>Archaea</taxon>
        <taxon>Thermoproteota</taxon>
        <taxon>Thermoprotei</taxon>
        <taxon>Thermoproteales</taxon>
        <taxon>Thermoproteaceae</taxon>
        <taxon>Pyrobaculum</taxon>
    </lineage>
</organism>
<dbReference type="EMBL" id="NMUF01000005">
    <property type="protein sequence ID" value="RFA99478.1"/>
    <property type="molecule type" value="Genomic_DNA"/>
</dbReference>
<dbReference type="AlphaFoldDB" id="A0A371QU82"/>
<evidence type="ECO:0008006" key="5">
    <source>
        <dbReference type="Google" id="ProtNLM"/>
    </source>
</evidence>
<accession>A0A371QU82</accession>
<evidence type="ECO:0000313" key="4">
    <source>
        <dbReference type="Proteomes" id="UP000257123"/>
    </source>
</evidence>
<protein>
    <recommendedName>
        <fullName evidence="5">PaREP10</fullName>
    </recommendedName>
</protein>
<reference evidence="3 4" key="1">
    <citation type="submission" date="2017-07" db="EMBL/GenBank/DDBJ databases">
        <title>Draft genome sequence of aerobic hyperthermophilic archaea, Pyrobaculum aerophilum YKB31 and YKB32.</title>
        <authorList>
            <person name="Mochizuki T."/>
            <person name="Berliner A.J."/>
            <person name="Yoshida-Takashima Y."/>
            <person name="Takaki Y."/>
            <person name="Nunoura T."/>
            <person name="Takai K."/>
        </authorList>
    </citation>
    <scope>NUCLEOTIDE SEQUENCE [LARGE SCALE GENOMIC DNA]</scope>
    <source>
        <strain evidence="1 4">YKB31</strain>
        <strain evidence="2 3">YKB32</strain>
    </source>
</reference>